<feature type="non-terminal residue" evidence="2">
    <location>
        <position position="196"/>
    </location>
</feature>
<dbReference type="EMBL" id="SNRW01033283">
    <property type="protein sequence ID" value="KAA6356259.1"/>
    <property type="molecule type" value="Genomic_DNA"/>
</dbReference>
<reference evidence="2 3" key="1">
    <citation type="submission" date="2019-03" db="EMBL/GenBank/DDBJ databases">
        <title>Single cell metagenomics reveals metabolic interactions within the superorganism composed of flagellate Streblomastix strix and complex community of Bacteroidetes bacteria on its surface.</title>
        <authorList>
            <person name="Treitli S.C."/>
            <person name="Kolisko M."/>
            <person name="Husnik F."/>
            <person name="Keeling P."/>
            <person name="Hampl V."/>
        </authorList>
    </citation>
    <scope>NUCLEOTIDE SEQUENCE [LARGE SCALE GENOMIC DNA]</scope>
    <source>
        <strain evidence="2">ST1C</strain>
    </source>
</reference>
<dbReference type="Proteomes" id="UP000324800">
    <property type="component" value="Unassembled WGS sequence"/>
</dbReference>
<keyword evidence="2" id="KW-0808">Transferase</keyword>
<keyword evidence="2" id="KW-0723">Serine/threonine-protein kinase</keyword>
<dbReference type="PROSITE" id="PS00108">
    <property type="entry name" value="PROTEIN_KINASE_ST"/>
    <property type="match status" value="1"/>
</dbReference>
<dbReference type="InterPro" id="IPR000719">
    <property type="entry name" value="Prot_kinase_dom"/>
</dbReference>
<protein>
    <submittedName>
        <fullName evidence="2">Putative serine/threonine protein kinase</fullName>
    </submittedName>
</protein>
<organism evidence="2 3">
    <name type="scientific">Streblomastix strix</name>
    <dbReference type="NCBI Taxonomy" id="222440"/>
    <lineage>
        <taxon>Eukaryota</taxon>
        <taxon>Metamonada</taxon>
        <taxon>Preaxostyla</taxon>
        <taxon>Oxymonadida</taxon>
        <taxon>Streblomastigidae</taxon>
        <taxon>Streblomastix</taxon>
    </lineage>
</organism>
<dbReference type="InterPro" id="IPR008271">
    <property type="entry name" value="Ser/Thr_kinase_AS"/>
</dbReference>
<dbReference type="PROSITE" id="PS50011">
    <property type="entry name" value="PROTEIN_KINASE_DOM"/>
    <property type="match status" value="1"/>
</dbReference>
<accession>A0A5J4TDR6</accession>
<dbReference type="GO" id="GO:0010506">
    <property type="term" value="P:regulation of autophagy"/>
    <property type="evidence" value="ECO:0007669"/>
    <property type="project" value="InterPro"/>
</dbReference>
<dbReference type="InterPro" id="IPR045269">
    <property type="entry name" value="Atg1-like"/>
</dbReference>
<evidence type="ECO:0000313" key="2">
    <source>
        <dbReference type="EMBL" id="KAA6356259.1"/>
    </source>
</evidence>
<dbReference type="GO" id="GO:0005737">
    <property type="term" value="C:cytoplasm"/>
    <property type="evidence" value="ECO:0007669"/>
    <property type="project" value="TreeGrafter"/>
</dbReference>
<dbReference type="PANTHER" id="PTHR24348:SF68">
    <property type="entry name" value="SERINE_THREONINE-PROTEIN KINASE ATG1C"/>
    <property type="match status" value="1"/>
</dbReference>
<proteinExistence type="predicted"/>
<keyword evidence="2" id="KW-0418">Kinase</keyword>
<dbReference type="GO" id="GO:0005524">
    <property type="term" value="F:ATP binding"/>
    <property type="evidence" value="ECO:0007669"/>
    <property type="project" value="InterPro"/>
</dbReference>
<evidence type="ECO:0000259" key="1">
    <source>
        <dbReference type="PROSITE" id="PS50011"/>
    </source>
</evidence>
<dbReference type="SMART" id="SM00220">
    <property type="entry name" value="S_TKc"/>
    <property type="match status" value="1"/>
</dbReference>
<dbReference type="AlphaFoldDB" id="A0A5J4TDR6"/>
<dbReference type="PANTHER" id="PTHR24348">
    <property type="entry name" value="SERINE/THREONINE-PROTEIN KINASE UNC-51-RELATED"/>
    <property type="match status" value="1"/>
</dbReference>
<evidence type="ECO:0000313" key="3">
    <source>
        <dbReference type="Proteomes" id="UP000324800"/>
    </source>
</evidence>
<dbReference type="GO" id="GO:0004674">
    <property type="term" value="F:protein serine/threonine kinase activity"/>
    <property type="evidence" value="ECO:0007669"/>
    <property type="project" value="UniProtKB-KW"/>
</dbReference>
<dbReference type="SUPFAM" id="SSF56112">
    <property type="entry name" value="Protein kinase-like (PK-like)"/>
    <property type="match status" value="1"/>
</dbReference>
<name>A0A5J4TDR6_9EUKA</name>
<feature type="domain" description="Protein kinase" evidence="1">
    <location>
        <begin position="1"/>
        <end position="196"/>
    </location>
</feature>
<sequence>MPSGKNIILLEFCNFDSLNDIFMNKKSGVSESYLKIIMWQIINGVDSIHSVGLMHRDLKAENILLHNIEGTENVILKISDFGLAKEFKSLEDGQSAMERNMQMTSCGTPLNMAPEVLSGIGIIDSKIDIWSVGVIMYQLITKRYPFESPNLEALINQTKIRIDRPLHFMGRGQRKHIMNYNNQYNEEFGINQLGTG</sequence>
<dbReference type="Gene3D" id="1.10.510.10">
    <property type="entry name" value="Transferase(Phosphotransferase) domain 1"/>
    <property type="match status" value="1"/>
</dbReference>
<gene>
    <name evidence="2" type="ORF">EZS28_048214</name>
</gene>
<dbReference type="OrthoDB" id="10252171at2759"/>
<comment type="caution">
    <text evidence="2">The sequence shown here is derived from an EMBL/GenBank/DDBJ whole genome shotgun (WGS) entry which is preliminary data.</text>
</comment>
<dbReference type="InterPro" id="IPR011009">
    <property type="entry name" value="Kinase-like_dom_sf"/>
</dbReference>
<dbReference type="Pfam" id="PF00069">
    <property type="entry name" value="Pkinase"/>
    <property type="match status" value="1"/>
</dbReference>